<dbReference type="PANTHER" id="PTHR21294">
    <property type="entry name" value="ELECTRON TRANSFER FLAVOPROTEIN BETA-SUBUNIT"/>
    <property type="match status" value="1"/>
</dbReference>
<proteinExistence type="predicted"/>
<dbReference type="InterPro" id="IPR012255">
    <property type="entry name" value="ETF_b"/>
</dbReference>
<dbReference type="PIRSF" id="PIRSF000090">
    <property type="entry name" value="Beta-ETF"/>
    <property type="match status" value="1"/>
</dbReference>
<organism evidence="2 3">
    <name type="scientific">candidate division WOR-3 bacterium 4484_18</name>
    <dbReference type="NCBI Taxonomy" id="2020626"/>
    <lineage>
        <taxon>Bacteria</taxon>
        <taxon>Bacteria division WOR-3</taxon>
    </lineage>
</organism>
<feature type="domain" description="Electron transfer flavoprotein alpha/beta-subunit N-terminal" evidence="1">
    <location>
        <begin position="22"/>
        <end position="213"/>
    </location>
</feature>
<evidence type="ECO:0000313" key="2">
    <source>
        <dbReference type="EMBL" id="OYV03054.1"/>
    </source>
</evidence>
<dbReference type="InterPro" id="IPR014729">
    <property type="entry name" value="Rossmann-like_a/b/a_fold"/>
</dbReference>
<accession>A0A257LTW2</accession>
<reference evidence="3" key="1">
    <citation type="submission" date="2017-07" db="EMBL/GenBank/DDBJ databases">
        <title>Novel pathways for hydrocarbon cycling and metabolic interdependencies in hydrothermal sediment communities.</title>
        <authorList>
            <person name="Dombrowski N."/>
            <person name="Seitz K."/>
            <person name="Teske A."/>
            <person name="Baker B."/>
        </authorList>
    </citation>
    <scope>NUCLEOTIDE SEQUENCE [LARGE SCALE GENOMIC DNA]</scope>
</reference>
<dbReference type="Pfam" id="PF01012">
    <property type="entry name" value="ETF"/>
    <property type="match status" value="1"/>
</dbReference>
<dbReference type="InterPro" id="IPR033948">
    <property type="entry name" value="ETF_beta_N"/>
</dbReference>
<dbReference type="CDD" id="cd01714">
    <property type="entry name" value="ETF_beta"/>
    <property type="match status" value="1"/>
</dbReference>
<dbReference type="AlphaFoldDB" id="A0A257LTW2"/>
<evidence type="ECO:0000259" key="1">
    <source>
        <dbReference type="SMART" id="SM00893"/>
    </source>
</evidence>
<dbReference type="EMBL" id="NMUJ01000026">
    <property type="protein sequence ID" value="OYV03054.1"/>
    <property type="molecule type" value="Genomic_DNA"/>
</dbReference>
<dbReference type="InterPro" id="IPR014730">
    <property type="entry name" value="ETF_a/b_N"/>
</dbReference>
<dbReference type="Proteomes" id="UP000216312">
    <property type="component" value="Unassembled WGS sequence"/>
</dbReference>
<name>A0A257LTW2_UNCW3</name>
<dbReference type="Gene3D" id="3.40.50.620">
    <property type="entry name" value="HUPs"/>
    <property type="match status" value="1"/>
</dbReference>
<sequence length="261" mass="28806">MNIIVCIKQVPDTAEVRIDPVTKTLIREGVPSIVNPFDLYAAEEAIRLKERYGGKTIAISMGPPQAEEALREVVSMGIDEAVLITDEKFRGSDTLATSYTLAKAIQKLGDYDLILCGKQAIDGDTAQVGPGIAEWLSLPQVTYVGKIEDIKDNKAKVWRLIEGGHEILEAPLPAVFTVVKEINEPRLPSLRGKLRAKSIPIPRFVAKDLEVNSRYVGLEGSPTQVVDIFTPEIKKGGEIFYGPIEEGIEKLYQFLKERGFV</sequence>
<evidence type="ECO:0000313" key="3">
    <source>
        <dbReference type="Proteomes" id="UP000216312"/>
    </source>
</evidence>
<dbReference type="PANTHER" id="PTHR21294:SF17">
    <property type="entry name" value="PROTEIN FIXA"/>
    <property type="match status" value="1"/>
</dbReference>
<dbReference type="GO" id="GO:0009055">
    <property type="term" value="F:electron transfer activity"/>
    <property type="evidence" value="ECO:0007669"/>
    <property type="project" value="InterPro"/>
</dbReference>
<dbReference type="SMART" id="SM00893">
    <property type="entry name" value="ETF"/>
    <property type="match status" value="1"/>
</dbReference>
<comment type="caution">
    <text evidence="2">The sequence shown here is derived from an EMBL/GenBank/DDBJ whole genome shotgun (WGS) entry which is preliminary data.</text>
</comment>
<protein>
    <submittedName>
        <fullName evidence="2">Electron transfer flavoprotein subunit beta</fullName>
    </submittedName>
</protein>
<gene>
    <name evidence="2" type="ORF">CGW93_02680</name>
</gene>
<dbReference type="SUPFAM" id="SSF52402">
    <property type="entry name" value="Adenine nucleotide alpha hydrolases-like"/>
    <property type="match status" value="1"/>
</dbReference>